<sequence>MPTPTVSLILPCLNEAATIGKCIETAWKVFRSHHLKGEVVVGDCGSTDGSPEIAGKLGARVVGVDGLGYGNAYLSAIQASSGRFIVMVDSDGTYEVNDLPKFVRALESGYDYVVGNRFKGGIKPNAMPFLHQAIGNPLLSLMVKLMSGSKANDSYCGLRAFTRDAFERMNPRAKGMEFALELCIRAARLGLKETEIPTPYYPRRAPSKLRTIRDGWRSLRFVLLFGR</sequence>
<organism evidence="2 3">
    <name type="scientific">Candidatus Iainarchaeum sp</name>
    <dbReference type="NCBI Taxonomy" id="3101447"/>
    <lineage>
        <taxon>Archaea</taxon>
        <taxon>Candidatus Iainarchaeota</taxon>
        <taxon>Candidatus Iainarchaeia</taxon>
        <taxon>Candidatus Iainarchaeales</taxon>
        <taxon>Candidatus Iainarchaeaceae</taxon>
        <taxon>Candidatus Iainarchaeum</taxon>
    </lineage>
</organism>
<dbReference type="PANTHER" id="PTHR48090:SF7">
    <property type="entry name" value="RFBJ PROTEIN"/>
    <property type="match status" value="1"/>
</dbReference>
<evidence type="ECO:0000313" key="3">
    <source>
        <dbReference type="Proteomes" id="UP000678237"/>
    </source>
</evidence>
<accession>A0A8T4L9J7</accession>
<evidence type="ECO:0000259" key="1">
    <source>
        <dbReference type="Pfam" id="PF00535"/>
    </source>
</evidence>
<reference evidence="2" key="1">
    <citation type="submission" date="2021-03" db="EMBL/GenBank/DDBJ databases">
        <authorList>
            <person name="Jaffe A."/>
        </authorList>
    </citation>
    <scope>NUCLEOTIDE SEQUENCE</scope>
    <source>
        <strain evidence="2">RIFCSPLOWO2_01_FULL_58_19</strain>
    </source>
</reference>
<dbReference type="Pfam" id="PF00535">
    <property type="entry name" value="Glycos_transf_2"/>
    <property type="match status" value="1"/>
</dbReference>
<gene>
    <name evidence="2" type="ORF">J4203_07150</name>
</gene>
<feature type="domain" description="Glycosyltransferase 2-like" evidence="1">
    <location>
        <begin position="7"/>
        <end position="168"/>
    </location>
</feature>
<protein>
    <submittedName>
        <fullName evidence="2">Glycosyltransferase family 2 protein</fullName>
    </submittedName>
</protein>
<comment type="caution">
    <text evidence="2">The sequence shown here is derived from an EMBL/GenBank/DDBJ whole genome shotgun (WGS) entry which is preliminary data.</text>
</comment>
<dbReference type="Proteomes" id="UP000678237">
    <property type="component" value="Unassembled WGS sequence"/>
</dbReference>
<dbReference type="InterPro" id="IPR029044">
    <property type="entry name" value="Nucleotide-diphossugar_trans"/>
</dbReference>
<dbReference type="CDD" id="cd04179">
    <property type="entry name" value="DPM_DPG-synthase_like"/>
    <property type="match status" value="1"/>
</dbReference>
<dbReference type="Gene3D" id="3.90.550.10">
    <property type="entry name" value="Spore Coat Polysaccharide Biosynthesis Protein SpsA, Chain A"/>
    <property type="match status" value="1"/>
</dbReference>
<name>A0A8T4L9J7_9ARCH</name>
<dbReference type="PANTHER" id="PTHR48090">
    <property type="entry name" value="UNDECAPRENYL-PHOSPHATE 4-DEOXY-4-FORMAMIDO-L-ARABINOSE TRANSFERASE-RELATED"/>
    <property type="match status" value="1"/>
</dbReference>
<dbReference type="InterPro" id="IPR001173">
    <property type="entry name" value="Glyco_trans_2-like"/>
</dbReference>
<proteinExistence type="predicted"/>
<dbReference type="InterPro" id="IPR050256">
    <property type="entry name" value="Glycosyltransferase_2"/>
</dbReference>
<reference evidence="2" key="2">
    <citation type="submission" date="2021-05" db="EMBL/GenBank/DDBJ databases">
        <title>Protein family content uncovers lineage relationships and bacterial pathway maintenance mechanisms in DPANN archaea.</title>
        <authorList>
            <person name="Castelle C.J."/>
            <person name="Meheust R."/>
            <person name="Jaffe A.L."/>
            <person name="Seitz K."/>
            <person name="Gong X."/>
            <person name="Baker B.J."/>
            <person name="Banfield J.F."/>
        </authorList>
    </citation>
    <scope>NUCLEOTIDE SEQUENCE</scope>
    <source>
        <strain evidence="2">RIFCSPLOWO2_01_FULL_58_19</strain>
    </source>
</reference>
<dbReference type="SUPFAM" id="SSF53448">
    <property type="entry name" value="Nucleotide-diphospho-sugar transferases"/>
    <property type="match status" value="1"/>
</dbReference>
<dbReference type="AlphaFoldDB" id="A0A8T4L9J7"/>
<evidence type="ECO:0000313" key="2">
    <source>
        <dbReference type="EMBL" id="MBS3063611.1"/>
    </source>
</evidence>
<dbReference type="EMBL" id="JAGVWE010000006">
    <property type="protein sequence ID" value="MBS3063611.1"/>
    <property type="molecule type" value="Genomic_DNA"/>
</dbReference>